<dbReference type="GeneID" id="72063320"/>
<proteinExistence type="predicted"/>
<evidence type="ECO:0000313" key="1">
    <source>
        <dbReference type="EMBL" id="UNI14759.1"/>
    </source>
</evidence>
<dbReference type="KEGG" id="ptkz:JDV02_001357"/>
<protein>
    <submittedName>
        <fullName evidence="1">Uncharacterized protein</fullName>
    </submittedName>
</protein>
<dbReference type="Proteomes" id="UP000829364">
    <property type="component" value="Chromosome 1"/>
</dbReference>
<organism evidence="1 2">
    <name type="scientific">Purpureocillium takamizusanense</name>
    <dbReference type="NCBI Taxonomy" id="2060973"/>
    <lineage>
        <taxon>Eukaryota</taxon>
        <taxon>Fungi</taxon>
        <taxon>Dikarya</taxon>
        <taxon>Ascomycota</taxon>
        <taxon>Pezizomycotina</taxon>
        <taxon>Sordariomycetes</taxon>
        <taxon>Hypocreomycetidae</taxon>
        <taxon>Hypocreales</taxon>
        <taxon>Ophiocordycipitaceae</taxon>
        <taxon>Purpureocillium</taxon>
    </lineage>
</organism>
<reference evidence="1" key="1">
    <citation type="submission" date="2021-11" db="EMBL/GenBank/DDBJ databases">
        <title>Purpureocillium_takamizusanense_genome.</title>
        <authorList>
            <person name="Nguyen N.-H."/>
        </authorList>
    </citation>
    <scope>NUCLEOTIDE SEQUENCE</scope>
    <source>
        <strain evidence="1">PT3</strain>
    </source>
</reference>
<sequence>MEAKYKIPYVRPSRHHGGHEMCLGYLSAWSPGLLPIPSVPLIRPSIDPSSRLGEIKGLSAKAIKVPASAAAAAAIAAAADGPQACKASVSDLLPRPFNSTAF</sequence>
<dbReference type="EMBL" id="CP086354">
    <property type="protein sequence ID" value="UNI14759.1"/>
    <property type="molecule type" value="Genomic_DNA"/>
</dbReference>
<dbReference type="AlphaFoldDB" id="A0A9Q8Q907"/>
<evidence type="ECO:0000313" key="2">
    <source>
        <dbReference type="Proteomes" id="UP000829364"/>
    </source>
</evidence>
<gene>
    <name evidence="1" type="ORF">JDV02_001357</name>
</gene>
<name>A0A9Q8Q907_9HYPO</name>
<dbReference type="RefSeq" id="XP_047838240.1">
    <property type="nucleotide sequence ID" value="XM_047982278.1"/>
</dbReference>
<keyword evidence="2" id="KW-1185">Reference proteome</keyword>
<accession>A0A9Q8Q907</accession>